<dbReference type="PANTHER" id="PTHR14647">
    <property type="entry name" value="GALACTOSE-3-O-SULFOTRANSFERASE"/>
    <property type="match status" value="1"/>
</dbReference>
<dbReference type="InterPro" id="IPR009729">
    <property type="entry name" value="Gal-3-0_sulfotransfrase"/>
</dbReference>
<proteinExistence type="inferred from homology"/>
<evidence type="ECO:0000256" key="6">
    <source>
        <dbReference type="ARBA" id="ARBA00022989"/>
    </source>
</evidence>
<evidence type="ECO:0000256" key="7">
    <source>
        <dbReference type="ARBA" id="ARBA00023034"/>
    </source>
</evidence>
<sequence length="442" mass="51106">MSPLAKTRFRSSNNTSSRRRSLLFVMVGCAAVVFIVSLQPQQQRKSKVFYQVSSHWRKPNESDVKNSSAAIPSLDHNNLASKVDGTLWTSVKVNRNSAPPGVGNCQPRTNLMFLKIHKCASSTAQRIFLRYGKKHKLTQVLPLTGNYLGAPPPFKSAMIPRSLRTPDNTYNMMVVHTRLHTPELEKVMKPDAKWVTIVREPVAQFLSLWSYFDLKKFYSKSLEEFAKLPYEKVVRWRYARVYGIHQMFYDLGYGSAEEYGEKEMTAVLQRLNQTFHLVMLAERFDESLVLLKDLMCWRTEDVAYLSINSLVRPIDSATTVTNTTRAGILRLSKPDVQIYDFFSRVFQERVEQFGVERMAQEVQLLRQANQNLTQLCTVDRDDPRLYKEQMNWPKQVKPLPVRGDIPECIDMAKTELSFLDDVRSIQRVWSKKGWPHLVQLDT</sequence>
<reference evidence="11" key="1">
    <citation type="submission" date="2023-10" db="EMBL/GenBank/DDBJ databases">
        <title>Genome assemblies of two species of porcelain crab, Petrolisthes cinctipes and Petrolisthes manimaculis (Anomura: Porcellanidae).</title>
        <authorList>
            <person name="Angst P."/>
        </authorList>
    </citation>
    <scope>NUCLEOTIDE SEQUENCE</scope>
    <source>
        <strain evidence="11">PB745_01</strain>
        <tissue evidence="11">Gill</tissue>
    </source>
</reference>
<dbReference type="Gene3D" id="3.40.50.300">
    <property type="entry name" value="P-loop containing nucleotide triphosphate hydrolases"/>
    <property type="match status" value="1"/>
</dbReference>
<dbReference type="GO" id="GO:0009247">
    <property type="term" value="P:glycolipid biosynthetic process"/>
    <property type="evidence" value="ECO:0007669"/>
    <property type="project" value="InterPro"/>
</dbReference>
<dbReference type="GO" id="GO:0001733">
    <property type="term" value="F:galactosylceramide sulfotransferase activity"/>
    <property type="evidence" value="ECO:0007669"/>
    <property type="project" value="InterPro"/>
</dbReference>
<gene>
    <name evidence="11" type="ORF">Pcinc_026582</name>
</gene>
<organism evidence="11 12">
    <name type="scientific">Petrolisthes cinctipes</name>
    <name type="common">Flat porcelain crab</name>
    <dbReference type="NCBI Taxonomy" id="88211"/>
    <lineage>
        <taxon>Eukaryota</taxon>
        <taxon>Metazoa</taxon>
        <taxon>Ecdysozoa</taxon>
        <taxon>Arthropoda</taxon>
        <taxon>Crustacea</taxon>
        <taxon>Multicrustacea</taxon>
        <taxon>Malacostraca</taxon>
        <taxon>Eumalacostraca</taxon>
        <taxon>Eucarida</taxon>
        <taxon>Decapoda</taxon>
        <taxon>Pleocyemata</taxon>
        <taxon>Anomura</taxon>
        <taxon>Galatheoidea</taxon>
        <taxon>Porcellanidae</taxon>
        <taxon>Petrolisthes</taxon>
    </lineage>
</organism>
<keyword evidence="9" id="KW-0325">Glycoprotein</keyword>
<keyword evidence="4 10" id="KW-0812">Transmembrane</keyword>
<comment type="similarity">
    <text evidence="2">Belongs to the galactose-3-O-sulfotransferase family.</text>
</comment>
<dbReference type="EMBL" id="JAWQEG010003096">
    <property type="protein sequence ID" value="KAK3868004.1"/>
    <property type="molecule type" value="Genomic_DNA"/>
</dbReference>
<evidence type="ECO:0000313" key="11">
    <source>
        <dbReference type="EMBL" id="KAK3868004.1"/>
    </source>
</evidence>
<evidence type="ECO:0000256" key="8">
    <source>
        <dbReference type="ARBA" id="ARBA00023136"/>
    </source>
</evidence>
<keyword evidence="5" id="KW-0735">Signal-anchor</keyword>
<evidence type="ECO:0000256" key="2">
    <source>
        <dbReference type="ARBA" id="ARBA00008124"/>
    </source>
</evidence>
<evidence type="ECO:0000256" key="10">
    <source>
        <dbReference type="SAM" id="Phobius"/>
    </source>
</evidence>
<accession>A0AAE1F5L3</accession>
<keyword evidence="7" id="KW-0333">Golgi apparatus</keyword>
<evidence type="ECO:0000256" key="5">
    <source>
        <dbReference type="ARBA" id="ARBA00022968"/>
    </source>
</evidence>
<comment type="subcellular location">
    <subcellularLocation>
        <location evidence="1">Golgi apparatus membrane</location>
        <topology evidence="1">Single-pass type II membrane protein</topology>
    </subcellularLocation>
</comment>
<protein>
    <submittedName>
        <fullName evidence="11">Uncharacterized protein</fullName>
    </submittedName>
</protein>
<feature type="transmembrane region" description="Helical" evidence="10">
    <location>
        <begin position="21"/>
        <end position="38"/>
    </location>
</feature>
<keyword evidence="6 10" id="KW-1133">Transmembrane helix</keyword>
<dbReference type="InterPro" id="IPR027417">
    <property type="entry name" value="P-loop_NTPase"/>
</dbReference>
<keyword evidence="3" id="KW-0808">Transferase</keyword>
<dbReference type="SUPFAM" id="SSF52540">
    <property type="entry name" value="P-loop containing nucleoside triphosphate hydrolases"/>
    <property type="match status" value="1"/>
</dbReference>
<keyword evidence="8 10" id="KW-0472">Membrane</keyword>
<comment type="caution">
    <text evidence="11">The sequence shown here is derived from an EMBL/GenBank/DDBJ whole genome shotgun (WGS) entry which is preliminary data.</text>
</comment>
<evidence type="ECO:0000256" key="9">
    <source>
        <dbReference type="ARBA" id="ARBA00023180"/>
    </source>
</evidence>
<dbReference type="Pfam" id="PF06990">
    <property type="entry name" value="Gal-3-0_sulfotr"/>
    <property type="match status" value="1"/>
</dbReference>
<evidence type="ECO:0000313" key="12">
    <source>
        <dbReference type="Proteomes" id="UP001286313"/>
    </source>
</evidence>
<evidence type="ECO:0000256" key="3">
    <source>
        <dbReference type="ARBA" id="ARBA00022679"/>
    </source>
</evidence>
<evidence type="ECO:0000256" key="1">
    <source>
        <dbReference type="ARBA" id="ARBA00004323"/>
    </source>
</evidence>
<keyword evidence="12" id="KW-1185">Reference proteome</keyword>
<dbReference type="GO" id="GO:0000139">
    <property type="term" value="C:Golgi membrane"/>
    <property type="evidence" value="ECO:0007669"/>
    <property type="project" value="UniProtKB-SubCell"/>
</dbReference>
<name>A0AAE1F5L3_PETCI</name>
<dbReference type="PANTHER" id="PTHR14647:SF87">
    <property type="entry name" value="PUTATIVE-RELATED"/>
    <property type="match status" value="1"/>
</dbReference>
<evidence type="ECO:0000256" key="4">
    <source>
        <dbReference type="ARBA" id="ARBA00022692"/>
    </source>
</evidence>
<dbReference type="AlphaFoldDB" id="A0AAE1F5L3"/>
<dbReference type="Proteomes" id="UP001286313">
    <property type="component" value="Unassembled WGS sequence"/>
</dbReference>